<evidence type="ECO:0000256" key="1">
    <source>
        <dbReference type="ARBA" id="ARBA00006432"/>
    </source>
</evidence>
<dbReference type="Gene3D" id="3.30.300.30">
    <property type="match status" value="1"/>
</dbReference>
<dbReference type="PROSITE" id="PS00455">
    <property type="entry name" value="AMP_BINDING"/>
    <property type="match status" value="1"/>
</dbReference>
<keyword evidence="2" id="KW-0436">Ligase</keyword>
<evidence type="ECO:0000256" key="2">
    <source>
        <dbReference type="ARBA" id="ARBA00022598"/>
    </source>
</evidence>
<feature type="domain" description="AMP-binding enzyme C-terminal" evidence="4">
    <location>
        <begin position="442"/>
        <end position="522"/>
    </location>
</feature>
<gene>
    <name evidence="5" type="ORF">DM01DRAFT_1297338</name>
</gene>
<protein>
    <submittedName>
        <fullName evidence="5">Acetyl-CoA synthetase-like protein</fullName>
    </submittedName>
</protein>
<name>A0A1X2GX68_9FUNG</name>
<dbReference type="InterPro" id="IPR000873">
    <property type="entry name" value="AMP-dep_synth/lig_dom"/>
</dbReference>
<reference evidence="5 6" key="1">
    <citation type="submission" date="2016-07" db="EMBL/GenBank/DDBJ databases">
        <title>Pervasive Adenine N6-methylation of Active Genes in Fungi.</title>
        <authorList>
            <consortium name="DOE Joint Genome Institute"/>
            <person name="Mondo S.J."/>
            <person name="Dannebaum R.O."/>
            <person name="Kuo R.C."/>
            <person name="Labutti K."/>
            <person name="Haridas S."/>
            <person name="Kuo A."/>
            <person name="Salamov A."/>
            <person name="Ahrendt S.R."/>
            <person name="Lipzen A."/>
            <person name="Sullivan W."/>
            <person name="Andreopoulos W.B."/>
            <person name="Clum A."/>
            <person name="Lindquist E."/>
            <person name="Daum C."/>
            <person name="Ramamoorthy G.K."/>
            <person name="Gryganskyi A."/>
            <person name="Culley D."/>
            <person name="Magnuson J.K."/>
            <person name="James T.Y."/>
            <person name="O'Malley M.A."/>
            <person name="Stajich J.E."/>
            <person name="Spatafora J.W."/>
            <person name="Visel A."/>
            <person name="Grigoriev I.V."/>
        </authorList>
    </citation>
    <scope>NUCLEOTIDE SEQUENCE [LARGE SCALE GENOMIC DNA]</scope>
    <source>
        <strain evidence="5 6">NRRL 3301</strain>
    </source>
</reference>
<comment type="caution">
    <text evidence="5">The sequence shown here is derived from an EMBL/GenBank/DDBJ whole genome shotgun (WGS) entry which is preliminary data.</text>
</comment>
<comment type="similarity">
    <text evidence="1">Belongs to the ATP-dependent AMP-binding enzyme family.</text>
</comment>
<organism evidence="5 6">
    <name type="scientific">Hesseltinella vesiculosa</name>
    <dbReference type="NCBI Taxonomy" id="101127"/>
    <lineage>
        <taxon>Eukaryota</taxon>
        <taxon>Fungi</taxon>
        <taxon>Fungi incertae sedis</taxon>
        <taxon>Mucoromycota</taxon>
        <taxon>Mucoromycotina</taxon>
        <taxon>Mucoromycetes</taxon>
        <taxon>Mucorales</taxon>
        <taxon>Cunninghamellaceae</taxon>
        <taxon>Hesseltinella</taxon>
    </lineage>
</organism>
<dbReference type="OrthoDB" id="1898221at2759"/>
<dbReference type="InterPro" id="IPR042099">
    <property type="entry name" value="ANL_N_sf"/>
</dbReference>
<dbReference type="InterPro" id="IPR045851">
    <property type="entry name" value="AMP-bd_C_sf"/>
</dbReference>
<sequence length="545" mass="59716">MIYKSDIPDFDIPDLDIFTFLYHNNEYDQSPDKILSVQAENGASLTRAQIKDRVSRLAAGWKQTLGLGRGDVVAVFAPNQYDHVMLYLSLLATGCTITPGNPGYTESEFHHQVSNSGANALITVPELLPVLLKVCEQTGIQRDRIFVFGNQEADGILPFYSLIPKDGSRITEAPSGIVPSEDVAFICFSSGTTGKAKGVELTHRNFVGEIVTNVKFDPATFSDQDVLSAFLPFFHIYGLALCFNSFYRSSLMVVLKKFDLEVFLKCIQKYKVTIGSIVPPIAVILAKHPLVRQFDLSSLRILSSGAAPLGQEHIEAVNRVIPAVIRQGFGMTETTGGVIIQKSANIVPGSIGVLVANNQARIVDEQGNDVGPDQRGELLVRGVSVMKGYHNNPEANANTFTKDGWMRTGDVAVFRSDSKQFFIVDRMKELIKTNGFQVPPAELEALLLSNDKVADCAVVGVYSAKDATEYPRAYVVLQAGTPESEETAKEISGFVASRVVRYKRLGGGVRFIKAVPKSASGKILRKDIKQWIKEEESCKQSQAKL</sequence>
<feature type="domain" description="AMP-dependent synthetase/ligase" evidence="3">
    <location>
        <begin position="28"/>
        <end position="390"/>
    </location>
</feature>
<dbReference type="CDD" id="cd05911">
    <property type="entry name" value="Firefly_Luc_like"/>
    <property type="match status" value="1"/>
</dbReference>
<dbReference type="Proteomes" id="UP000242146">
    <property type="component" value="Unassembled WGS sequence"/>
</dbReference>
<evidence type="ECO:0000259" key="3">
    <source>
        <dbReference type="Pfam" id="PF00501"/>
    </source>
</evidence>
<dbReference type="FunFam" id="3.30.300.30:FF:000007">
    <property type="entry name" value="4-coumarate--CoA ligase 2"/>
    <property type="match status" value="1"/>
</dbReference>
<keyword evidence="6" id="KW-1185">Reference proteome</keyword>
<dbReference type="Gene3D" id="3.40.50.12780">
    <property type="entry name" value="N-terminal domain of ligase-like"/>
    <property type="match status" value="1"/>
</dbReference>
<proteinExistence type="inferred from homology"/>
<dbReference type="Pfam" id="PF00501">
    <property type="entry name" value="AMP-binding"/>
    <property type="match status" value="1"/>
</dbReference>
<dbReference type="InterPro" id="IPR025110">
    <property type="entry name" value="AMP-bd_C"/>
</dbReference>
<dbReference type="GO" id="GO:0016405">
    <property type="term" value="F:CoA-ligase activity"/>
    <property type="evidence" value="ECO:0007669"/>
    <property type="project" value="TreeGrafter"/>
</dbReference>
<dbReference type="Pfam" id="PF13193">
    <property type="entry name" value="AMP-binding_C"/>
    <property type="match status" value="1"/>
</dbReference>
<evidence type="ECO:0000259" key="4">
    <source>
        <dbReference type="Pfam" id="PF13193"/>
    </source>
</evidence>
<dbReference type="EMBL" id="MCGT01000001">
    <property type="protein sequence ID" value="ORX62635.1"/>
    <property type="molecule type" value="Genomic_DNA"/>
</dbReference>
<dbReference type="PANTHER" id="PTHR24096:SF149">
    <property type="entry name" value="AMP-BINDING DOMAIN-CONTAINING PROTEIN-RELATED"/>
    <property type="match status" value="1"/>
</dbReference>
<accession>A0A1X2GX68</accession>
<dbReference type="InterPro" id="IPR020845">
    <property type="entry name" value="AMP-binding_CS"/>
</dbReference>
<evidence type="ECO:0000313" key="6">
    <source>
        <dbReference type="Proteomes" id="UP000242146"/>
    </source>
</evidence>
<dbReference type="AlphaFoldDB" id="A0A1X2GX68"/>
<dbReference type="PANTHER" id="PTHR24096">
    <property type="entry name" value="LONG-CHAIN-FATTY-ACID--COA LIGASE"/>
    <property type="match status" value="1"/>
</dbReference>
<evidence type="ECO:0000313" key="5">
    <source>
        <dbReference type="EMBL" id="ORX62635.1"/>
    </source>
</evidence>
<dbReference type="SUPFAM" id="SSF56801">
    <property type="entry name" value="Acetyl-CoA synthetase-like"/>
    <property type="match status" value="1"/>
</dbReference>
<dbReference type="STRING" id="101127.A0A1X2GX68"/>